<name>A0A7C4JR73_9BACT</name>
<feature type="chain" id="PRO_5027698748" description="Curli production assembly/transport component CsgE" evidence="4">
    <location>
        <begin position="22"/>
        <end position="128"/>
    </location>
</feature>
<feature type="signal peptide" evidence="4">
    <location>
        <begin position="1"/>
        <end position="21"/>
    </location>
</feature>
<organism evidence="5">
    <name type="scientific">Thermodesulfobacterium geofontis</name>
    <dbReference type="NCBI Taxonomy" id="1295609"/>
    <lineage>
        <taxon>Bacteria</taxon>
        <taxon>Pseudomonadati</taxon>
        <taxon>Thermodesulfobacteriota</taxon>
        <taxon>Thermodesulfobacteria</taxon>
        <taxon>Thermodesulfobacteriales</taxon>
        <taxon>Thermodesulfobacteriaceae</taxon>
        <taxon>Thermodesulfobacterium</taxon>
    </lineage>
</organism>
<comment type="caution">
    <text evidence="5">The sequence shown here is derived from an EMBL/GenBank/DDBJ whole genome shotgun (WGS) entry which is preliminary data.</text>
</comment>
<evidence type="ECO:0000256" key="4">
    <source>
        <dbReference type="SAM" id="SignalP"/>
    </source>
</evidence>
<sequence length="128" mass="15172">MKKRLILIAIFLLFFSTNALAQKEEITGLIFDYTKSKIGRTFYDEFVKNWSPPPGMDIFNITIEEWVDPKFGSVMIVRIDSLILYQNFVLPREEDIELKVKEALEVVTEFLLNWKKYEKQLEMESKIL</sequence>
<dbReference type="Pfam" id="PF10627">
    <property type="entry name" value="CsgE"/>
    <property type="match status" value="1"/>
</dbReference>
<dbReference type="EMBL" id="DSZN01000026">
    <property type="protein sequence ID" value="HGQ85076.1"/>
    <property type="molecule type" value="Genomic_DNA"/>
</dbReference>
<evidence type="ECO:0000256" key="1">
    <source>
        <dbReference type="ARBA" id="ARBA00003989"/>
    </source>
</evidence>
<keyword evidence="3 4" id="KW-0732">Signal</keyword>
<evidence type="ECO:0000256" key="2">
    <source>
        <dbReference type="ARBA" id="ARBA00014024"/>
    </source>
</evidence>
<proteinExistence type="predicted"/>
<dbReference type="AlphaFoldDB" id="A0A7C4JR73"/>
<comment type="function">
    <text evidence="1">May be involved in the biogenesis of curli organelles.</text>
</comment>
<protein>
    <recommendedName>
        <fullName evidence="2">Curli production assembly/transport component CsgE</fullName>
    </recommendedName>
</protein>
<dbReference type="InterPro" id="IPR018900">
    <property type="entry name" value="Curli_CsgE"/>
</dbReference>
<gene>
    <name evidence="5" type="ORF">ENT66_01420</name>
</gene>
<evidence type="ECO:0000256" key="3">
    <source>
        <dbReference type="ARBA" id="ARBA00022729"/>
    </source>
</evidence>
<evidence type="ECO:0000313" key="5">
    <source>
        <dbReference type="EMBL" id="HGQ85076.1"/>
    </source>
</evidence>
<accession>A0A7C4JR73</accession>
<reference evidence="5" key="1">
    <citation type="journal article" date="2020" name="mSystems">
        <title>Genome- and Community-Level Interaction Insights into Carbon Utilization and Element Cycling Functions of Hydrothermarchaeota in Hydrothermal Sediment.</title>
        <authorList>
            <person name="Zhou Z."/>
            <person name="Liu Y."/>
            <person name="Xu W."/>
            <person name="Pan J."/>
            <person name="Luo Z.H."/>
            <person name="Li M."/>
        </authorList>
    </citation>
    <scope>NUCLEOTIDE SEQUENCE [LARGE SCALE GENOMIC DNA]</scope>
    <source>
        <strain evidence="5">SpSt-6</strain>
    </source>
</reference>